<evidence type="ECO:0000256" key="3">
    <source>
        <dbReference type="ARBA" id="ARBA00022552"/>
    </source>
</evidence>
<feature type="compositionally biased region" description="Acidic residues" evidence="8">
    <location>
        <begin position="229"/>
        <end position="240"/>
    </location>
</feature>
<feature type="region of interest" description="Disordered" evidence="8">
    <location>
        <begin position="113"/>
        <end position="207"/>
    </location>
</feature>
<reference evidence="9" key="1">
    <citation type="journal article" date="2014" name="PLoS Genet.">
        <title>Signature Gene Expression Reveals Novel Clues to the Molecular Mechanisms of Dimorphic Transition in Penicillium marneffei.</title>
        <authorList>
            <person name="Yang E."/>
            <person name="Wang G."/>
            <person name="Cai J."/>
            <person name="Woo P.C."/>
            <person name="Lau S.K."/>
            <person name="Yuen K.-Y."/>
            <person name="Chow W.-N."/>
            <person name="Lin X."/>
        </authorList>
    </citation>
    <scope>NUCLEOTIDE SEQUENCE [LARGE SCALE GENOMIC DNA]</scope>
    <source>
        <strain evidence="9">PM1</strain>
    </source>
</reference>
<dbReference type="GO" id="GO:0034457">
    <property type="term" value="C:Mpp10 complex"/>
    <property type="evidence" value="ECO:0007669"/>
    <property type="project" value="UniProtKB-UniRule"/>
</dbReference>
<feature type="compositionally biased region" description="Acidic residues" evidence="8">
    <location>
        <begin position="286"/>
        <end position="297"/>
    </location>
</feature>
<sequence length="685" mass="76520">MDVSSLCNTISGSPHGFLVPSNELHLTSRLATKNFLDPLASSLTTLQDRWHKSQKNGPRDNKYPAKNRFRVQKLYLDGFSVGQVWEQVVRIIDETNDQLSNDIEATAKSLRNSVGKGRLHSPQSVASDQDDNALEDEISQSEVGSQSKPEDYNLESEEMEQDMEEDVEEGSDEGLEDESNAEFEERSSVSEDATSETYVEDKFGLNDGFFSIDDFNKQSEYFERMDERGDQDELSDEEEIDWHADMASATASTARPSKSDKPAAVEDEIEDSDDSDAGPTFGDAGFGDDDSDEELEGDAMGADWLDTNDIKYDDFFAPPPRKASKKKARPLPKTQPTAAPTDDDVERAISDVRRDLFEDFSDEADSDVDMDAGEAEGGRSTHEKHKAKIADEIRRLEMANIAKKEWMLAGEARAPQRPLNSLIEEDLEFERVGKPVPVVTNETSEEIEQLIKRRIIAKEFDEVVRRLPDSIRQHDISRGRVEVDQTKPQQSLAELYENEHLRATDPSYVDQKNEKLKKEHAEIAQLWKSTSSQLDALSNWHYKPSVPQPNINVITDVATVMMEDARPGGSAVVGEQGTLAPQEVYHPKVGAGLGGEVVLKNGVSVAKDEMSREEKTRRRRNEKKKFKVSSQQPGKQKKTDEGQQILSDLKKGGVQMVGQGGELQSLNERRKSGNATTTQSDSLKL</sequence>
<keyword evidence="5 7" id="KW-0687">Ribonucleoprotein</keyword>
<feature type="compositionally biased region" description="Basic and acidic residues" evidence="8">
    <location>
        <begin position="346"/>
        <end position="357"/>
    </location>
</feature>
<gene>
    <name evidence="9" type="ORF">GQ26_0013030</name>
</gene>
<comment type="similarity">
    <text evidence="6 7">Belongs to the MPP10 family.</text>
</comment>
<feature type="region of interest" description="Disordered" evidence="8">
    <location>
        <begin position="608"/>
        <end position="685"/>
    </location>
</feature>
<dbReference type="AlphaFoldDB" id="A0A093VLX3"/>
<comment type="caution">
    <text evidence="9">The sequence shown here is derived from an EMBL/GenBank/DDBJ whole genome shotgun (WGS) entry which is preliminary data.</text>
</comment>
<feature type="compositionally biased region" description="Basic residues" evidence="8">
    <location>
        <begin position="617"/>
        <end position="627"/>
    </location>
</feature>
<evidence type="ECO:0000256" key="8">
    <source>
        <dbReference type="SAM" id="MobiDB-lite"/>
    </source>
</evidence>
<keyword evidence="2 7" id="KW-0690">Ribosome biogenesis</keyword>
<evidence type="ECO:0000256" key="4">
    <source>
        <dbReference type="ARBA" id="ARBA00023242"/>
    </source>
</evidence>
<dbReference type="PANTHER" id="PTHR17039:SF0">
    <property type="entry name" value="U3 SMALL NUCLEOLAR RIBONUCLEOPROTEIN PROTEIN MPP10"/>
    <property type="match status" value="1"/>
</dbReference>
<dbReference type="PANTHER" id="PTHR17039">
    <property type="entry name" value="U3 SMALL NUCLEOLAR RIBONUCLEOPROTEIN PROTEIN MPP10"/>
    <property type="match status" value="1"/>
</dbReference>
<name>A0A093VLX3_TALMA</name>
<dbReference type="eggNOG" id="KOG2600">
    <property type="taxonomic scope" value="Eukaryota"/>
</dbReference>
<feature type="compositionally biased region" description="Acidic residues" evidence="8">
    <location>
        <begin position="265"/>
        <end position="276"/>
    </location>
</feature>
<keyword evidence="4 7" id="KW-0539">Nucleus</keyword>
<protein>
    <recommendedName>
        <fullName evidence="7">U3 small nucleolar ribonucleoprotein protein MPP10</fullName>
    </recommendedName>
</protein>
<dbReference type="HOGENOM" id="CLU_011271_1_0_1"/>
<feature type="compositionally biased region" description="Acidic residues" evidence="8">
    <location>
        <begin position="152"/>
        <end position="182"/>
    </location>
</feature>
<evidence type="ECO:0000313" key="9">
    <source>
        <dbReference type="EMBL" id="KFX53522.1"/>
    </source>
</evidence>
<comment type="function">
    <text evidence="7">Involved in nucleolar processing of pre-18S ribosomal RNA.</text>
</comment>
<dbReference type="PIRSF" id="PIRSF017300">
    <property type="entry name" value="snoRNP_Mpp10"/>
    <property type="match status" value="1"/>
</dbReference>
<dbReference type="GO" id="GO:0006364">
    <property type="term" value="P:rRNA processing"/>
    <property type="evidence" value="ECO:0007669"/>
    <property type="project" value="UniProtKB-KW"/>
</dbReference>
<evidence type="ECO:0000256" key="7">
    <source>
        <dbReference type="PIRNR" id="PIRNR017300"/>
    </source>
</evidence>
<keyword evidence="3 7" id="KW-0698">rRNA processing</keyword>
<evidence type="ECO:0000256" key="2">
    <source>
        <dbReference type="ARBA" id="ARBA00022517"/>
    </source>
</evidence>
<dbReference type="Pfam" id="PF04006">
    <property type="entry name" value="Mpp10"/>
    <property type="match status" value="1"/>
</dbReference>
<dbReference type="GO" id="GO:0005732">
    <property type="term" value="C:sno(s)RNA-containing ribonucleoprotein complex"/>
    <property type="evidence" value="ECO:0007669"/>
    <property type="project" value="UniProtKB-UniRule"/>
</dbReference>
<feature type="region of interest" description="Disordered" evidence="8">
    <location>
        <begin position="221"/>
        <end position="386"/>
    </location>
</feature>
<dbReference type="EMBL" id="JPOX01000001">
    <property type="protein sequence ID" value="KFX53522.1"/>
    <property type="molecule type" value="Genomic_DNA"/>
</dbReference>
<dbReference type="GO" id="GO:0032040">
    <property type="term" value="C:small-subunit processome"/>
    <property type="evidence" value="ECO:0007669"/>
    <property type="project" value="TreeGrafter"/>
</dbReference>
<feature type="compositionally biased region" description="Acidic residues" evidence="8">
    <location>
        <begin position="128"/>
        <end position="139"/>
    </location>
</feature>
<organism evidence="9">
    <name type="scientific">Talaromyces marneffei PM1</name>
    <dbReference type="NCBI Taxonomy" id="1077442"/>
    <lineage>
        <taxon>Eukaryota</taxon>
        <taxon>Fungi</taxon>
        <taxon>Dikarya</taxon>
        <taxon>Ascomycota</taxon>
        <taxon>Pezizomycotina</taxon>
        <taxon>Eurotiomycetes</taxon>
        <taxon>Eurotiomycetidae</taxon>
        <taxon>Eurotiales</taxon>
        <taxon>Trichocomaceae</taxon>
        <taxon>Talaromyces</taxon>
        <taxon>Talaromyces sect. Talaromyces</taxon>
    </lineage>
</organism>
<dbReference type="InterPro" id="IPR012173">
    <property type="entry name" value="Mpp10"/>
</dbReference>
<evidence type="ECO:0000256" key="1">
    <source>
        <dbReference type="ARBA" id="ARBA00004604"/>
    </source>
</evidence>
<accession>A0A093VLX3</accession>
<evidence type="ECO:0000256" key="6">
    <source>
        <dbReference type="ARBA" id="ARBA00029455"/>
    </source>
</evidence>
<comment type="subcellular location">
    <subcellularLocation>
        <location evidence="1 7">Nucleus</location>
        <location evidence="1 7">Nucleolus</location>
    </subcellularLocation>
</comment>
<evidence type="ECO:0000256" key="5">
    <source>
        <dbReference type="ARBA" id="ARBA00023274"/>
    </source>
</evidence>
<feature type="compositionally biased region" description="Acidic residues" evidence="8">
    <location>
        <begin position="358"/>
        <end position="374"/>
    </location>
</feature>
<feature type="compositionally biased region" description="Polar residues" evidence="8">
    <location>
        <begin position="673"/>
        <end position="685"/>
    </location>
</feature>
<proteinExistence type="inferred from homology"/>